<feature type="transmembrane region" description="Helical" evidence="5">
    <location>
        <begin position="101"/>
        <end position="120"/>
    </location>
</feature>
<dbReference type="GO" id="GO:0016020">
    <property type="term" value="C:membrane"/>
    <property type="evidence" value="ECO:0007669"/>
    <property type="project" value="UniProtKB-SubCell"/>
</dbReference>
<gene>
    <name evidence="7" type="ORF">JYZ213_LOCUS4255</name>
    <name evidence="8" type="ORF">OXD698_LOCUS23795</name>
</gene>
<feature type="transmembrane region" description="Helical" evidence="5">
    <location>
        <begin position="234"/>
        <end position="257"/>
    </location>
</feature>
<keyword evidence="2 5" id="KW-0812">Transmembrane</keyword>
<dbReference type="Proteomes" id="UP000663845">
    <property type="component" value="Unassembled WGS sequence"/>
</dbReference>
<protein>
    <recommendedName>
        <fullName evidence="6">G-protein coupled receptors family 1 profile domain-containing protein</fullName>
    </recommendedName>
</protein>
<feature type="transmembrane region" description="Helical" evidence="5">
    <location>
        <begin position="48"/>
        <end position="66"/>
    </location>
</feature>
<dbReference type="Gene3D" id="1.20.1070.10">
    <property type="entry name" value="Rhodopsin 7-helix transmembrane proteins"/>
    <property type="match status" value="1"/>
</dbReference>
<dbReference type="Proteomes" id="UP000663844">
    <property type="component" value="Unassembled WGS sequence"/>
</dbReference>
<evidence type="ECO:0000256" key="4">
    <source>
        <dbReference type="ARBA" id="ARBA00023136"/>
    </source>
</evidence>
<evidence type="ECO:0000256" key="2">
    <source>
        <dbReference type="ARBA" id="ARBA00022692"/>
    </source>
</evidence>
<name>A0A813RCX5_9BILA</name>
<evidence type="ECO:0000313" key="7">
    <source>
        <dbReference type="EMBL" id="CAF0782406.1"/>
    </source>
</evidence>
<dbReference type="Pfam" id="PF00001">
    <property type="entry name" value="7tm_1"/>
    <property type="match status" value="1"/>
</dbReference>
<dbReference type="EMBL" id="CAJNOG010000023">
    <property type="protein sequence ID" value="CAF0782406.1"/>
    <property type="molecule type" value="Genomic_DNA"/>
</dbReference>
<feature type="transmembrane region" description="Helical" evidence="5">
    <location>
        <begin position="185"/>
        <end position="207"/>
    </location>
</feature>
<keyword evidence="4 5" id="KW-0472">Membrane</keyword>
<organism evidence="7 9">
    <name type="scientific">Adineta steineri</name>
    <dbReference type="NCBI Taxonomy" id="433720"/>
    <lineage>
        <taxon>Eukaryota</taxon>
        <taxon>Metazoa</taxon>
        <taxon>Spiralia</taxon>
        <taxon>Gnathifera</taxon>
        <taxon>Rotifera</taxon>
        <taxon>Eurotatoria</taxon>
        <taxon>Bdelloidea</taxon>
        <taxon>Adinetida</taxon>
        <taxon>Adinetidae</taxon>
        <taxon>Adineta</taxon>
    </lineage>
</organism>
<dbReference type="CDD" id="cd00637">
    <property type="entry name" value="7tm_classA_rhodopsin-like"/>
    <property type="match status" value="1"/>
</dbReference>
<reference evidence="7" key="1">
    <citation type="submission" date="2021-02" db="EMBL/GenBank/DDBJ databases">
        <authorList>
            <person name="Nowell W R."/>
        </authorList>
    </citation>
    <scope>NUCLEOTIDE SEQUENCE</scope>
</reference>
<dbReference type="SUPFAM" id="SSF81321">
    <property type="entry name" value="Family A G protein-coupled receptor-like"/>
    <property type="match status" value="1"/>
</dbReference>
<evidence type="ECO:0000313" key="9">
    <source>
        <dbReference type="Proteomes" id="UP000663845"/>
    </source>
</evidence>
<feature type="transmembrane region" description="Helical" evidence="5">
    <location>
        <begin position="140"/>
        <end position="165"/>
    </location>
</feature>
<dbReference type="EMBL" id="CAJOAZ010002138">
    <property type="protein sequence ID" value="CAF3898240.1"/>
    <property type="molecule type" value="Genomic_DNA"/>
</dbReference>
<evidence type="ECO:0000259" key="6">
    <source>
        <dbReference type="PROSITE" id="PS50262"/>
    </source>
</evidence>
<feature type="domain" description="G-protein coupled receptors family 1 profile" evidence="6">
    <location>
        <begin position="112"/>
        <end position="295"/>
    </location>
</feature>
<dbReference type="GO" id="GO:0004930">
    <property type="term" value="F:G protein-coupled receptor activity"/>
    <property type="evidence" value="ECO:0007669"/>
    <property type="project" value="InterPro"/>
</dbReference>
<evidence type="ECO:0000256" key="1">
    <source>
        <dbReference type="ARBA" id="ARBA00004370"/>
    </source>
</evidence>
<sequence>MTNSTITVDIVFNLFSFIIDTISFFVCLILLCAIIYRFIEIKYKRGQLRIDIPLILTINIICAILIKSTLQAVHVTIPTLIKDYQIMTYFQETSFSRFRAYILWSVVGVLYWSYTLLAFFRFTRVIYSTKRWLHRSSLYLYILIPCQYIFAFINMLPLLVIFNSLHLIPDEGYCGVSFTELYPTFYVTIMNYMLPMSIISIFYVCIFRKMRETTAIRQEQELDRRDYIVIRRMLFTIATLSTLSIPYTIVYILSIITNQNGSIFYRIQWFSASLCSCLFSLTLPLINTQLSSFLRSNRLTPVNHQA</sequence>
<evidence type="ECO:0000256" key="5">
    <source>
        <dbReference type="SAM" id="Phobius"/>
    </source>
</evidence>
<dbReference type="InterPro" id="IPR000276">
    <property type="entry name" value="GPCR_Rhodpsn"/>
</dbReference>
<dbReference type="PROSITE" id="PS50262">
    <property type="entry name" value="G_PROTEIN_RECEP_F1_2"/>
    <property type="match status" value="1"/>
</dbReference>
<feature type="transmembrane region" description="Helical" evidence="5">
    <location>
        <begin position="12"/>
        <end position="36"/>
    </location>
</feature>
<evidence type="ECO:0000256" key="3">
    <source>
        <dbReference type="ARBA" id="ARBA00022989"/>
    </source>
</evidence>
<dbReference type="InterPro" id="IPR017452">
    <property type="entry name" value="GPCR_Rhodpsn_7TM"/>
</dbReference>
<evidence type="ECO:0000313" key="8">
    <source>
        <dbReference type="EMBL" id="CAF3898240.1"/>
    </source>
</evidence>
<dbReference type="AlphaFoldDB" id="A0A813RCX5"/>
<comment type="subcellular location">
    <subcellularLocation>
        <location evidence="1">Membrane</location>
    </subcellularLocation>
</comment>
<feature type="transmembrane region" description="Helical" evidence="5">
    <location>
        <begin position="263"/>
        <end position="286"/>
    </location>
</feature>
<proteinExistence type="predicted"/>
<comment type="caution">
    <text evidence="7">The sequence shown here is derived from an EMBL/GenBank/DDBJ whole genome shotgun (WGS) entry which is preliminary data.</text>
</comment>
<keyword evidence="3 5" id="KW-1133">Transmembrane helix</keyword>
<accession>A0A813RCX5</accession>